<feature type="domain" description="Acyl-ACP thioesterase N-terminal hotdog" evidence="8">
    <location>
        <begin position="23"/>
        <end position="129"/>
    </location>
</feature>
<dbReference type="Pfam" id="PF20791">
    <property type="entry name" value="Acyl-ACP_TE_C"/>
    <property type="match status" value="1"/>
</dbReference>
<dbReference type="InterPro" id="IPR049427">
    <property type="entry name" value="Acyl-ACP_TE_C"/>
</dbReference>
<dbReference type="AlphaFoldDB" id="H0ULI2"/>
<evidence type="ECO:0000256" key="5">
    <source>
        <dbReference type="ARBA" id="ARBA00022946"/>
    </source>
</evidence>
<keyword evidence="3" id="KW-0378">Hydrolase</keyword>
<evidence type="ECO:0000256" key="2">
    <source>
        <dbReference type="ARBA" id="ARBA00022516"/>
    </source>
</evidence>
<evidence type="ECO:0000259" key="9">
    <source>
        <dbReference type="Pfam" id="PF20791"/>
    </source>
</evidence>
<dbReference type="InterPro" id="IPR029069">
    <property type="entry name" value="HotDog_dom_sf"/>
</dbReference>
<dbReference type="PANTHER" id="PTHR31727:SF6">
    <property type="entry name" value="OLEOYL-ACYL CARRIER PROTEIN THIOESTERASE 1, CHLOROPLASTIC"/>
    <property type="match status" value="1"/>
</dbReference>
<evidence type="ECO:0000256" key="3">
    <source>
        <dbReference type="ARBA" id="ARBA00022801"/>
    </source>
</evidence>
<dbReference type="STRING" id="885272.JonanDRAFT_0010"/>
<evidence type="ECO:0000256" key="1">
    <source>
        <dbReference type="ARBA" id="ARBA00006500"/>
    </source>
</evidence>
<sequence>MVDDKVFRVSASVRGAWVSPALTIKPPCLLDVLQMAADRVVEDLHLTMTDMLKLGVSWMVHRYDVELARPLMDKAPITVETWHKAVDDLFTVREFCLLDGEGKTVGTAVSSWILVDVARRRPVRLSRHVPEQFITYSSRPARLIRGHLPPLSRIDSEEPVHVRLCDLDMNGHVNNTSYAAWMTEGVPDDVFASCGLVGMTIEFLHEVTRQSRLVCRSGRDGLEFCHELTDESGRVFCRGRTKWQKLLC</sequence>
<keyword evidence="5" id="KW-0809">Transit peptide</keyword>
<organism evidence="10 11">
    <name type="scientific">Jonquetella anthropi DSM 22815</name>
    <dbReference type="NCBI Taxonomy" id="885272"/>
    <lineage>
        <taxon>Bacteria</taxon>
        <taxon>Thermotogati</taxon>
        <taxon>Synergistota</taxon>
        <taxon>Synergistia</taxon>
        <taxon>Synergistales</taxon>
        <taxon>Dethiosulfovibrionaceae</taxon>
        <taxon>Jonquetella</taxon>
    </lineage>
</organism>
<keyword evidence="11" id="KW-1185">Reference proteome</keyword>
<name>H0ULI2_9BACT</name>
<dbReference type="InterPro" id="IPR045023">
    <property type="entry name" value="FATA/B"/>
</dbReference>
<accession>H0ULI2</accession>
<keyword evidence="7" id="KW-0275">Fatty acid biosynthesis</keyword>
<evidence type="ECO:0000313" key="11">
    <source>
        <dbReference type="Proteomes" id="UP000003806"/>
    </source>
</evidence>
<gene>
    <name evidence="10" type="ORF">JonanDRAFT_0010</name>
</gene>
<reference evidence="10 11" key="1">
    <citation type="submission" date="2011-11" db="EMBL/GenBank/DDBJ databases">
        <title>The Noncontiguous Finished genome of Jonquetella anthropi DSM 22815.</title>
        <authorList>
            <consortium name="US DOE Joint Genome Institute (JGI-PGF)"/>
            <person name="Lucas S."/>
            <person name="Copeland A."/>
            <person name="Lapidus A."/>
            <person name="Glavina del Rio T."/>
            <person name="Dalin E."/>
            <person name="Tice H."/>
            <person name="Bruce D."/>
            <person name="Goodwin L."/>
            <person name="Pitluck S."/>
            <person name="Peters L."/>
            <person name="Mikhailova N."/>
            <person name="Held B."/>
            <person name="Kyrpides N."/>
            <person name="Mavromatis K."/>
            <person name="Ivanova N."/>
            <person name="Markowitz V."/>
            <person name="Cheng J.-F."/>
            <person name="Hugenholtz P."/>
            <person name="Woyke T."/>
            <person name="Wu D."/>
            <person name="Gronow S."/>
            <person name="Wellnitz S."/>
            <person name="Brambilla E."/>
            <person name="Klenk H.-P."/>
            <person name="Eisen J.A."/>
        </authorList>
    </citation>
    <scope>NUCLEOTIDE SEQUENCE [LARGE SCALE GENOMIC DNA]</scope>
    <source>
        <strain evidence="10 11">DSM 22815</strain>
    </source>
</reference>
<protein>
    <submittedName>
        <fullName evidence="10">Acyl-ACP thioesterase</fullName>
    </submittedName>
</protein>
<evidence type="ECO:0000256" key="7">
    <source>
        <dbReference type="ARBA" id="ARBA00023160"/>
    </source>
</evidence>
<evidence type="ECO:0000259" key="8">
    <source>
        <dbReference type="Pfam" id="PF01643"/>
    </source>
</evidence>
<keyword evidence="2" id="KW-0444">Lipid biosynthesis</keyword>
<dbReference type="HOGENOM" id="CLU_045466_2_0_0"/>
<dbReference type="CDD" id="cd00586">
    <property type="entry name" value="4HBT"/>
    <property type="match status" value="1"/>
</dbReference>
<dbReference type="SUPFAM" id="SSF54637">
    <property type="entry name" value="Thioesterase/thiol ester dehydrase-isomerase"/>
    <property type="match status" value="2"/>
</dbReference>
<feature type="domain" description="Acyl-ACP thioesterase-like C-terminal" evidence="9">
    <location>
        <begin position="156"/>
        <end position="245"/>
    </location>
</feature>
<evidence type="ECO:0000256" key="6">
    <source>
        <dbReference type="ARBA" id="ARBA00023098"/>
    </source>
</evidence>
<dbReference type="EMBL" id="CM001376">
    <property type="protein sequence ID" value="EHM12447.1"/>
    <property type="molecule type" value="Genomic_DNA"/>
</dbReference>
<proteinExistence type="inferred from homology"/>
<evidence type="ECO:0000256" key="4">
    <source>
        <dbReference type="ARBA" id="ARBA00022832"/>
    </source>
</evidence>
<dbReference type="Pfam" id="PF01643">
    <property type="entry name" value="Acyl-ACP_TE"/>
    <property type="match status" value="1"/>
</dbReference>
<dbReference type="PANTHER" id="PTHR31727">
    <property type="entry name" value="OLEOYL-ACYL CARRIER PROTEIN THIOESTERASE 1, CHLOROPLASTIC"/>
    <property type="match status" value="1"/>
</dbReference>
<evidence type="ECO:0000313" key="10">
    <source>
        <dbReference type="EMBL" id="EHM12447.1"/>
    </source>
</evidence>
<keyword evidence="4" id="KW-0276">Fatty acid metabolism</keyword>
<dbReference type="GO" id="GO:0000036">
    <property type="term" value="F:acyl carrier activity"/>
    <property type="evidence" value="ECO:0007669"/>
    <property type="project" value="TreeGrafter"/>
</dbReference>
<comment type="similarity">
    <text evidence="1">Belongs to the acyl-ACP thioesterase family.</text>
</comment>
<dbReference type="Gene3D" id="3.10.129.10">
    <property type="entry name" value="Hotdog Thioesterase"/>
    <property type="match status" value="1"/>
</dbReference>
<dbReference type="Proteomes" id="UP000003806">
    <property type="component" value="Chromosome"/>
</dbReference>
<dbReference type="eggNOG" id="COG3884">
    <property type="taxonomic scope" value="Bacteria"/>
</dbReference>
<dbReference type="InterPro" id="IPR002864">
    <property type="entry name" value="Acyl-ACP_thioesterase_NHD"/>
</dbReference>
<keyword evidence="6" id="KW-0443">Lipid metabolism</keyword>
<dbReference type="GO" id="GO:0016297">
    <property type="term" value="F:fatty acyl-[ACP] hydrolase activity"/>
    <property type="evidence" value="ECO:0007669"/>
    <property type="project" value="InterPro"/>
</dbReference>